<evidence type="ECO:0000259" key="3">
    <source>
        <dbReference type="Pfam" id="PF00881"/>
    </source>
</evidence>
<accession>A0AAU8M0T5</accession>
<dbReference type="EMBL" id="CP159373">
    <property type="protein sequence ID" value="XCN74738.1"/>
    <property type="molecule type" value="Genomic_DNA"/>
</dbReference>
<dbReference type="PANTHER" id="PTHR43673:SF10">
    <property type="entry name" value="NADH DEHYDROGENASE_NAD(P)H NITROREDUCTASE XCC3605-RELATED"/>
    <property type="match status" value="1"/>
</dbReference>
<dbReference type="Pfam" id="PF00881">
    <property type="entry name" value="Nitroreductase"/>
    <property type="match status" value="2"/>
</dbReference>
<evidence type="ECO:0000256" key="1">
    <source>
        <dbReference type="ARBA" id="ARBA00007118"/>
    </source>
</evidence>
<dbReference type="InterPro" id="IPR029479">
    <property type="entry name" value="Nitroreductase"/>
</dbReference>
<dbReference type="SUPFAM" id="SSF55469">
    <property type="entry name" value="FMN-dependent nitroreductase-like"/>
    <property type="match status" value="1"/>
</dbReference>
<evidence type="ECO:0000313" key="4">
    <source>
        <dbReference type="EMBL" id="XCN74738.1"/>
    </source>
</evidence>
<sequence length="174" mass="19576">MEEYIQQAIQERRSIREFTEQAVAPELLYKIITAGIWAPSGLNNQPWRFVTIQEKAIADQLARLTHYAHIVEAAPALIAVYLDQEKMYDSVKDHQAAGACIQNMLLAAHELGLGAVWLGQILKNKQQVNEVLQLSDQYDLMAVVALGYPLHRNQQSRRLALADFILHEFGGTAP</sequence>
<organism evidence="4">
    <name type="scientific">Candidatus Electrothrix aestuarii</name>
    <dbReference type="NCBI Taxonomy" id="3062594"/>
    <lineage>
        <taxon>Bacteria</taxon>
        <taxon>Pseudomonadati</taxon>
        <taxon>Thermodesulfobacteriota</taxon>
        <taxon>Desulfobulbia</taxon>
        <taxon>Desulfobulbales</taxon>
        <taxon>Desulfobulbaceae</taxon>
        <taxon>Candidatus Electrothrix</taxon>
    </lineage>
</organism>
<keyword evidence="2" id="KW-0560">Oxidoreductase</keyword>
<protein>
    <submittedName>
        <fullName evidence="4">Nitroreductase</fullName>
    </submittedName>
</protein>
<dbReference type="CDD" id="cd02136">
    <property type="entry name" value="PnbA_NfnB-like"/>
    <property type="match status" value="1"/>
</dbReference>
<dbReference type="GO" id="GO:0016491">
    <property type="term" value="F:oxidoreductase activity"/>
    <property type="evidence" value="ECO:0007669"/>
    <property type="project" value="UniProtKB-KW"/>
</dbReference>
<comment type="similarity">
    <text evidence="1">Belongs to the nitroreductase family.</text>
</comment>
<gene>
    <name evidence="4" type="ORF">Q3M24_08345</name>
</gene>
<reference evidence="4" key="1">
    <citation type="journal article" date="2024" name="Syst. Appl. Microbiol.">
        <title>First single-strain enrichments of Electrothrix cable bacteria, description of E. aestuarii sp. nov. and E. rattekaaiensis sp. nov., and proposal of a cable bacteria taxonomy following the rules of the SeqCode.</title>
        <authorList>
            <person name="Plum-Jensen L.E."/>
            <person name="Schramm A."/>
            <person name="Marshall I.P.G."/>
        </authorList>
    </citation>
    <scope>NUCLEOTIDE SEQUENCE</scope>
    <source>
        <strain evidence="4">Rat1</strain>
    </source>
</reference>
<dbReference type="KEGG" id="eaj:Q3M24_08345"/>
<reference evidence="4" key="2">
    <citation type="submission" date="2024-06" db="EMBL/GenBank/DDBJ databases">
        <authorList>
            <person name="Plum-Jensen L.E."/>
            <person name="Schramm A."/>
            <person name="Marshall I.P.G."/>
        </authorList>
    </citation>
    <scope>NUCLEOTIDE SEQUENCE</scope>
    <source>
        <strain evidence="4">Rat1</strain>
    </source>
</reference>
<name>A0AAU8M0T5_9BACT</name>
<feature type="domain" description="Nitroreductase" evidence="3">
    <location>
        <begin position="9"/>
        <end position="64"/>
    </location>
</feature>
<proteinExistence type="inferred from homology"/>
<evidence type="ECO:0000256" key="2">
    <source>
        <dbReference type="ARBA" id="ARBA00023002"/>
    </source>
</evidence>
<dbReference type="AlphaFoldDB" id="A0AAU8M0T5"/>
<dbReference type="Gene3D" id="3.40.109.10">
    <property type="entry name" value="NADH Oxidase"/>
    <property type="match status" value="1"/>
</dbReference>
<dbReference type="InterPro" id="IPR000415">
    <property type="entry name" value="Nitroreductase-like"/>
</dbReference>
<dbReference type="PANTHER" id="PTHR43673">
    <property type="entry name" value="NAD(P)H NITROREDUCTASE YDGI-RELATED"/>
    <property type="match status" value="1"/>
</dbReference>
<feature type="domain" description="Nitroreductase" evidence="3">
    <location>
        <begin position="65"/>
        <end position="148"/>
    </location>
</feature>